<dbReference type="GO" id="GO:0004523">
    <property type="term" value="F:RNA-DNA hybrid ribonuclease activity"/>
    <property type="evidence" value="ECO:0007669"/>
    <property type="project" value="InterPro"/>
</dbReference>
<feature type="compositionally biased region" description="Low complexity" evidence="1">
    <location>
        <begin position="245"/>
        <end position="256"/>
    </location>
</feature>
<feature type="compositionally biased region" description="Basic and acidic residues" evidence="1">
    <location>
        <begin position="225"/>
        <end position="242"/>
    </location>
</feature>
<feature type="region of interest" description="Disordered" evidence="1">
    <location>
        <begin position="204"/>
        <end position="256"/>
    </location>
</feature>
<feature type="region of interest" description="Disordered" evidence="1">
    <location>
        <begin position="94"/>
        <end position="125"/>
    </location>
</feature>
<dbReference type="GO" id="GO:0003676">
    <property type="term" value="F:nucleic acid binding"/>
    <property type="evidence" value="ECO:0007669"/>
    <property type="project" value="InterPro"/>
</dbReference>
<dbReference type="Proteomes" id="UP000541444">
    <property type="component" value="Unassembled WGS sequence"/>
</dbReference>
<dbReference type="EMBL" id="JACGCM010000497">
    <property type="protein sequence ID" value="KAF6171403.1"/>
    <property type="molecule type" value="Genomic_DNA"/>
</dbReference>
<evidence type="ECO:0000313" key="3">
    <source>
        <dbReference type="EMBL" id="KAF6171403.1"/>
    </source>
</evidence>
<dbReference type="OrthoDB" id="676141at2759"/>
<reference evidence="3 4" key="1">
    <citation type="journal article" date="2020" name="IScience">
        <title>Genome Sequencing of the Endangered Kingdonia uniflora (Circaeasteraceae, Ranunculales) Reveals Potential Mechanisms of Evolutionary Specialization.</title>
        <authorList>
            <person name="Sun Y."/>
            <person name="Deng T."/>
            <person name="Zhang A."/>
            <person name="Moore M.J."/>
            <person name="Landis J.B."/>
            <person name="Lin N."/>
            <person name="Zhang H."/>
            <person name="Zhang X."/>
            <person name="Huang J."/>
            <person name="Zhang X."/>
            <person name="Sun H."/>
            <person name="Wang H."/>
        </authorList>
    </citation>
    <scope>NUCLEOTIDE SEQUENCE [LARGE SCALE GENOMIC DNA]</scope>
    <source>
        <strain evidence="3">TB1705</strain>
        <tissue evidence="3">Leaf</tissue>
    </source>
</reference>
<name>A0A7J7NWC1_9MAGN</name>
<feature type="region of interest" description="Disordered" evidence="1">
    <location>
        <begin position="37"/>
        <end position="75"/>
    </location>
</feature>
<feature type="compositionally biased region" description="Acidic residues" evidence="1">
    <location>
        <begin position="49"/>
        <end position="60"/>
    </location>
</feature>
<dbReference type="AlphaFoldDB" id="A0A7J7NWC1"/>
<accession>A0A7J7NWC1</accession>
<dbReference type="PANTHER" id="PTHR33673">
    <property type="entry name" value="SUPPRESSOR SRP40-LIKE PROTEIN"/>
    <property type="match status" value="1"/>
</dbReference>
<gene>
    <name evidence="3" type="ORF">GIB67_009544</name>
</gene>
<protein>
    <recommendedName>
        <fullName evidence="2">RNase H type-1 domain-containing protein</fullName>
    </recommendedName>
</protein>
<evidence type="ECO:0000259" key="2">
    <source>
        <dbReference type="Pfam" id="PF13456"/>
    </source>
</evidence>
<feature type="region of interest" description="Disordered" evidence="1">
    <location>
        <begin position="272"/>
        <end position="299"/>
    </location>
</feature>
<feature type="compositionally biased region" description="Low complexity" evidence="1">
    <location>
        <begin position="111"/>
        <end position="122"/>
    </location>
</feature>
<dbReference type="InterPro" id="IPR002156">
    <property type="entry name" value="RNaseH_domain"/>
</dbReference>
<dbReference type="PANTHER" id="PTHR33673:SF3">
    <property type="entry name" value="SUPPRESSOR SRP40-LIKE PROTEIN"/>
    <property type="match status" value="1"/>
</dbReference>
<feature type="compositionally biased region" description="Low complexity" evidence="1">
    <location>
        <begin position="285"/>
        <end position="294"/>
    </location>
</feature>
<sequence>MELGHGNGTTKFLLLSPDSNIDEGDDDLLNIDKKSVLSSSSLSSSSDSSFDEDFFLDDDNEPRKSSVGDFGPLKPDELALLGGTKGLASMSPPIAEVSDMGSPGNIGTPFSVSSSDSAYSKSPQQCPPIQLMERSEAPADNYRIPSTVFARSKSTTPVEWSVASNESLFSIHMGNNSFSRDQIFLMGRSGELGRTDDLFKYPNPKAEENFQNASPSPVAEAAAETMKEVLREAAEDRNKNDKPMSSSISHNSDGSGTSVVSFAFPILTGDGGKSVTPKVEPEPQPQQLPQLQTPATPPSAPDTKWFTCMSCYDSLRAANAEEAEAVAVLRGMEAALSSGLHRVLLLTDCLRLVRAFRECSEDLSWRALTLAPDI</sequence>
<dbReference type="Pfam" id="PF13456">
    <property type="entry name" value="RVT_3"/>
    <property type="match status" value="1"/>
</dbReference>
<proteinExistence type="predicted"/>
<comment type="caution">
    <text evidence="3">The sequence shown here is derived from an EMBL/GenBank/DDBJ whole genome shotgun (WGS) entry which is preliminary data.</text>
</comment>
<organism evidence="3 4">
    <name type="scientific">Kingdonia uniflora</name>
    <dbReference type="NCBI Taxonomy" id="39325"/>
    <lineage>
        <taxon>Eukaryota</taxon>
        <taxon>Viridiplantae</taxon>
        <taxon>Streptophyta</taxon>
        <taxon>Embryophyta</taxon>
        <taxon>Tracheophyta</taxon>
        <taxon>Spermatophyta</taxon>
        <taxon>Magnoliopsida</taxon>
        <taxon>Ranunculales</taxon>
        <taxon>Circaeasteraceae</taxon>
        <taxon>Kingdonia</taxon>
    </lineage>
</organism>
<feature type="compositionally biased region" description="Low complexity" evidence="1">
    <location>
        <begin position="213"/>
        <end position="224"/>
    </location>
</feature>
<feature type="domain" description="RNase H type-1" evidence="2">
    <location>
        <begin position="311"/>
        <end position="360"/>
    </location>
</feature>
<evidence type="ECO:0000313" key="4">
    <source>
        <dbReference type="Proteomes" id="UP000541444"/>
    </source>
</evidence>
<keyword evidence="4" id="KW-1185">Reference proteome</keyword>
<feature type="compositionally biased region" description="Low complexity" evidence="1">
    <location>
        <begin position="37"/>
        <end position="48"/>
    </location>
</feature>
<evidence type="ECO:0000256" key="1">
    <source>
        <dbReference type="SAM" id="MobiDB-lite"/>
    </source>
</evidence>